<dbReference type="VEuPathDB" id="FungiDB:QG37_00193"/>
<evidence type="ECO:0000313" key="1">
    <source>
        <dbReference type="EMBL" id="KNE02814.1"/>
    </source>
</evidence>
<dbReference type="Proteomes" id="UP000037122">
    <property type="component" value="Unassembled WGS sequence"/>
</dbReference>
<organism evidence="1 2">
    <name type="scientific">Candidozyma auris</name>
    <name type="common">Yeast</name>
    <name type="synonym">Candida auris</name>
    <dbReference type="NCBI Taxonomy" id="498019"/>
    <lineage>
        <taxon>Eukaryota</taxon>
        <taxon>Fungi</taxon>
        <taxon>Dikarya</taxon>
        <taxon>Ascomycota</taxon>
        <taxon>Saccharomycotina</taxon>
        <taxon>Pichiomycetes</taxon>
        <taxon>Metschnikowiaceae</taxon>
        <taxon>Candidozyma</taxon>
    </lineage>
</organism>
<evidence type="ECO:0000313" key="2">
    <source>
        <dbReference type="Proteomes" id="UP000037122"/>
    </source>
</evidence>
<proteinExistence type="predicted"/>
<comment type="caution">
    <text evidence="1">The sequence shown here is derived from an EMBL/GenBank/DDBJ whole genome shotgun (WGS) entry which is preliminary data.</text>
</comment>
<dbReference type="EMBL" id="LGST01000002">
    <property type="protein sequence ID" value="KNE02814.1"/>
    <property type="molecule type" value="Genomic_DNA"/>
</dbReference>
<reference evidence="2" key="1">
    <citation type="journal article" date="2015" name="BMC Genomics">
        <title>Draft genome of a commonly misdiagnosed multidrug resistant pathogen Candida auris.</title>
        <authorList>
            <person name="Chatterjee S."/>
            <person name="Alampalli S.V."/>
            <person name="Nageshan R.K."/>
            <person name="Chettiar S.T."/>
            <person name="Joshi S."/>
            <person name="Tatu U.S."/>
        </authorList>
    </citation>
    <scope>NUCLEOTIDE SEQUENCE [LARGE SCALE GENOMIC DNA]</scope>
    <source>
        <strain evidence="2">6684</strain>
    </source>
</reference>
<accession>A0A0L0P902</accession>
<protein>
    <submittedName>
        <fullName evidence="1">Uncharacterized protein</fullName>
    </submittedName>
</protein>
<gene>
    <name evidence="1" type="ORF">QG37_00193</name>
</gene>
<name>A0A0L0P902_CANAR</name>
<sequence>MGVKRRFGGGKVKERFQSEKEPVDITAVRVAQIRGMKLPLKTRDREKLTKNLKYLVSVSA</sequence>
<dbReference type="AlphaFoldDB" id="A0A0L0P902"/>